<dbReference type="SUPFAM" id="SSF57603">
    <property type="entry name" value="FnI-like domain"/>
    <property type="match status" value="2"/>
</dbReference>
<dbReference type="InterPro" id="IPR006207">
    <property type="entry name" value="Cys_knot_C"/>
</dbReference>
<evidence type="ECO:0000259" key="12">
    <source>
        <dbReference type="PROSITE" id="PS50940"/>
    </source>
</evidence>
<dbReference type="InterPro" id="IPR008979">
    <property type="entry name" value="Galactose-bd-like_sf"/>
</dbReference>
<keyword evidence="8" id="KW-0325">Glycoprotein</keyword>
<feature type="domain" description="VWFD" evidence="13">
    <location>
        <begin position="1920"/>
        <end position="2118"/>
    </location>
</feature>
<dbReference type="InterPro" id="IPR000421">
    <property type="entry name" value="FA58C"/>
</dbReference>
<dbReference type="SMART" id="SM00832">
    <property type="entry name" value="C8"/>
    <property type="match status" value="3"/>
</dbReference>
<dbReference type="InterPro" id="IPR002919">
    <property type="entry name" value="TIL_dom"/>
</dbReference>
<proteinExistence type="inferred from homology"/>
<dbReference type="OrthoDB" id="6262482at2759"/>
<dbReference type="InterPro" id="IPR050780">
    <property type="entry name" value="Mucin_vWF_Thrombospondin_sf"/>
</dbReference>
<dbReference type="InterPro" id="IPR036055">
    <property type="entry name" value="LDL_receptor-like_sf"/>
</dbReference>
<dbReference type="SMART" id="SM00214">
    <property type="entry name" value="VWC"/>
    <property type="match status" value="5"/>
</dbReference>
<evidence type="ECO:0000313" key="15">
    <source>
        <dbReference type="Proteomes" id="UP001152799"/>
    </source>
</evidence>
<dbReference type="InterPro" id="IPR036084">
    <property type="entry name" value="Ser_inhib-like_sf"/>
</dbReference>
<dbReference type="FunFam" id="2.10.25.10:FF:000055">
    <property type="entry name" value="alpha-tectorin isoform X1"/>
    <property type="match status" value="1"/>
</dbReference>
<evidence type="ECO:0000256" key="6">
    <source>
        <dbReference type="ARBA" id="ARBA00022900"/>
    </source>
</evidence>
<comment type="subcellular location">
    <subcellularLocation>
        <location evidence="1">Secreted</location>
        <location evidence="1">Extracellular space</location>
    </subcellularLocation>
</comment>
<dbReference type="InterPro" id="IPR001007">
    <property type="entry name" value="VWF_dom"/>
</dbReference>
<feature type="disulfide bond" evidence="9">
    <location>
        <begin position="2833"/>
        <end position="2887"/>
    </location>
</feature>
<keyword evidence="7 9" id="KW-1015">Disulfide bond</keyword>
<dbReference type="PROSITE" id="PS50940">
    <property type="entry name" value="CHIT_BIND_II"/>
    <property type="match status" value="1"/>
</dbReference>
<evidence type="ECO:0000256" key="2">
    <source>
        <dbReference type="ARBA" id="ARBA00007611"/>
    </source>
</evidence>
<dbReference type="Gene3D" id="2.60.120.260">
    <property type="entry name" value="Galactose-binding domain-like"/>
    <property type="match status" value="2"/>
</dbReference>
<protein>
    <recommendedName>
        <fullName evidence="16">Hemocytin</fullName>
    </recommendedName>
</protein>
<dbReference type="PROSITE" id="PS01185">
    <property type="entry name" value="CTCK_1"/>
    <property type="match status" value="1"/>
</dbReference>
<evidence type="ECO:0000259" key="10">
    <source>
        <dbReference type="PROSITE" id="PS01225"/>
    </source>
</evidence>
<dbReference type="GO" id="GO:0031012">
    <property type="term" value="C:extracellular matrix"/>
    <property type="evidence" value="ECO:0007669"/>
    <property type="project" value="TreeGrafter"/>
</dbReference>
<dbReference type="SMART" id="SM00494">
    <property type="entry name" value="ChtBD2"/>
    <property type="match status" value="1"/>
</dbReference>
<feature type="disulfide bond" evidence="9">
    <location>
        <begin position="2837"/>
        <end position="2889"/>
    </location>
</feature>
<organism evidence="14 15">
    <name type="scientific">Ceutorhynchus assimilis</name>
    <name type="common">cabbage seed weevil</name>
    <dbReference type="NCBI Taxonomy" id="467358"/>
    <lineage>
        <taxon>Eukaryota</taxon>
        <taxon>Metazoa</taxon>
        <taxon>Ecdysozoa</taxon>
        <taxon>Arthropoda</taxon>
        <taxon>Hexapoda</taxon>
        <taxon>Insecta</taxon>
        <taxon>Pterygota</taxon>
        <taxon>Neoptera</taxon>
        <taxon>Endopterygota</taxon>
        <taxon>Coleoptera</taxon>
        <taxon>Polyphaga</taxon>
        <taxon>Cucujiformia</taxon>
        <taxon>Curculionidae</taxon>
        <taxon>Ceutorhynchinae</taxon>
        <taxon>Ceutorhynchus</taxon>
    </lineage>
</organism>
<dbReference type="PROSITE" id="PS01208">
    <property type="entry name" value="VWFC_1"/>
    <property type="match status" value="1"/>
</dbReference>
<evidence type="ECO:0000256" key="1">
    <source>
        <dbReference type="ARBA" id="ARBA00004239"/>
    </source>
</evidence>
<dbReference type="CDD" id="cd00057">
    <property type="entry name" value="FA58C"/>
    <property type="match status" value="2"/>
</dbReference>
<name>A0A9N9N2G6_9CUCU</name>
<dbReference type="SUPFAM" id="SSF49785">
    <property type="entry name" value="Galactose-binding domain-like"/>
    <property type="match status" value="2"/>
</dbReference>
<dbReference type="Pfam" id="PF08742">
    <property type="entry name" value="C8"/>
    <property type="match status" value="4"/>
</dbReference>
<evidence type="ECO:0000256" key="3">
    <source>
        <dbReference type="ARBA" id="ARBA00009456"/>
    </source>
</evidence>
<dbReference type="InterPro" id="IPR002557">
    <property type="entry name" value="Chitin-bd_dom"/>
</dbReference>
<dbReference type="PROSITE" id="PS01286">
    <property type="entry name" value="FA58C_2"/>
    <property type="match status" value="2"/>
</dbReference>
<dbReference type="SUPFAM" id="SSF57567">
    <property type="entry name" value="Serine protease inhibitors"/>
    <property type="match status" value="4"/>
</dbReference>
<dbReference type="SMART" id="SM00041">
    <property type="entry name" value="CT"/>
    <property type="match status" value="1"/>
</dbReference>
<feature type="domain" description="VWFD" evidence="13">
    <location>
        <begin position="1591"/>
        <end position="1765"/>
    </location>
</feature>
<dbReference type="Pfam" id="PF00754">
    <property type="entry name" value="F5_F8_type_C"/>
    <property type="match status" value="2"/>
</dbReference>
<evidence type="ECO:0000259" key="13">
    <source>
        <dbReference type="PROSITE" id="PS51233"/>
    </source>
</evidence>
<reference evidence="14" key="1">
    <citation type="submission" date="2022-01" db="EMBL/GenBank/DDBJ databases">
        <authorList>
            <person name="King R."/>
        </authorList>
    </citation>
    <scope>NUCLEOTIDE SEQUENCE</scope>
</reference>
<dbReference type="SMART" id="SM00216">
    <property type="entry name" value="VWD"/>
    <property type="match status" value="3"/>
</dbReference>
<dbReference type="PANTHER" id="PTHR11339">
    <property type="entry name" value="EXTRACELLULAR MATRIX GLYCOPROTEIN RELATED"/>
    <property type="match status" value="1"/>
</dbReference>
<keyword evidence="15" id="KW-1185">Reference proteome</keyword>
<dbReference type="InterPro" id="IPR001846">
    <property type="entry name" value="VWF_type-D"/>
</dbReference>
<dbReference type="SMART" id="SM00192">
    <property type="entry name" value="LDLa"/>
    <property type="match status" value="1"/>
</dbReference>
<evidence type="ECO:0000256" key="5">
    <source>
        <dbReference type="ARBA" id="ARBA00022737"/>
    </source>
</evidence>
<dbReference type="Pfam" id="PF01826">
    <property type="entry name" value="TIL"/>
    <property type="match status" value="4"/>
</dbReference>
<dbReference type="EMBL" id="OU892284">
    <property type="protein sequence ID" value="CAG9772868.1"/>
    <property type="molecule type" value="Genomic_DNA"/>
</dbReference>
<comment type="similarity">
    <text evidence="3">Belongs to the thrombospondin family.</text>
</comment>
<dbReference type="PROSITE" id="PS51233">
    <property type="entry name" value="VWFD"/>
    <property type="match status" value="3"/>
</dbReference>
<keyword evidence="4" id="KW-0646">Protease inhibitor</keyword>
<dbReference type="InterPro" id="IPR014853">
    <property type="entry name" value="VWF/SSPO/ZAN-like_Cys-rich_dom"/>
</dbReference>
<dbReference type="GO" id="GO:0008061">
    <property type="term" value="F:chitin binding"/>
    <property type="evidence" value="ECO:0007669"/>
    <property type="project" value="InterPro"/>
</dbReference>
<feature type="domain" description="VWFD" evidence="13">
    <location>
        <begin position="249"/>
        <end position="418"/>
    </location>
</feature>
<accession>A0A9N9N2G6</accession>
<evidence type="ECO:0000256" key="9">
    <source>
        <dbReference type="PROSITE-ProRule" id="PRU00039"/>
    </source>
</evidence>
<evidence type="ECO:0000259" key="11">
    <source>
        <dbReference type="PROSITE" id="PS50022"/>
    </source>
</evidence>
<feature type="domain" description="F5/8 type C" evidence="11">
    <location>
        <begin position="973"/>
        <end position="1131"/>
    </location>
</feature>
<comment type="similarity">
    <text evidence="2">Belongs to the serine protease inhibitor-like (TIL domain-containing) family.</text>
</comment>
<feature type="domain" description="CTCK" evidence="10">
    <location>
        <begin position="2797"/>
        <end position="2893"/>
    </location>
</feature>
<dbReference type="Pfam" id="PF00094">
    <property type="entry name" value="VWD"/>
    <property type="match status" value="3"/>
</dbReference>
<dbReference type="GO" id="GO:0005615">
    <property type="term" value="C:extracellular space"/>
    <property type="evidence" value="ECO:0007669"/>
    <property type="project" value="TreeGrafter"/>
</dbReference>
<evidence type="ECO:0000256" key="8">
    <source>
        <dbReference type="ARBA" id="ARBA00023180"/>
    </source>
</evidence>
<dbReference type="InterPro" id="IPR036508">
    <property type="entry name" value="Chitin-bd_dom_sf"/>
</dbReference>
<dbReference type="SMART" id="SM00231">
    <property type="entry name" value="FA58C"/>
    <property type="match status" value="2"/>
</dbReference>
<dbReference type="SUPFAM" id="SSF57424">
    <property type="entry name" value="LDL receptor-like module"/>
    <property type="match status" value="1"/>
</dbReference>
<gene>
    <name evidence="14" type="ORF">CEUTPL_LOCUS13270</name>
</gene>
<dbReference type="CDD" id="cd19941">
    <property type="entry name" value="TIL"/>
    <property type="match status" value="4"/>
</dbReference>
<evidence type="ECO:0000256" key="7">
    <source>
        <dbReference type="ARBA" id="ARBA00023157"/>
    </source>
</evidence>
<keyword evidence="5" id="KW-0677">Repeat</keyword>
<dbReference type="Gene3D" id="2.10.25.10">
    <property type="entry name" value="Laminin"/>
    <property type="match status" value="4"/>
</dbReference>
<evidence type="ECO:0000256" key="4">
    <source>
        <dbReference type="ARBA" id="ARBA00022690"/>
    </source>
</evidence>
<feature type="domain" description="F5/8 type C" evidence="11">
    <location>
        <begin position="1155"/>
        <end position="1299"/>
    </location>
</feature>
<dbReference type="InterPro" id="IPR002172">
    <property type="entry name" value="LDrepeatLR_classA_rpt"/>
</dbReference>
<dbReference type="PROSITE" id="PS01285">
    <property type="entry name" value="FA58C_1"/>
    <property type="match status" value="2"/>
</dbReference>
<dbReference type="PROSITE" id="PS50022">
    <property type="entry name" value="FA58C_3"/>
    <property type="match status" value="2"/>
</dbReference>
<dbReference type="PANTHER" id="PTHR11339:SF386">
    <property type="entry name" value="HEMOLECTIN, ISOFORM A"/>
    <property type="match status" value="1"/>
</dbReference>
<dbReference type="Proteomes" id="UP001152799">
    <property type="component" value="Chromosome 8"/>
</dbReference>
<dbReference type="SUPFAM" id="SSF57625">
    <property type="entry name" value="Invertebrate chitin-binding proteins"/>
    <property type="match status" value="1"/>
</dbReference>
<feature type="domain" description="Chitin-binding type-2" evidence="12">
    <location>
        <begin position="748"/>
        <end position="812"/>
    </location>
</feature>
<evidence type="ECO:0000313" key="14">
    <source>
        <dbReference type="EMBL" id="CAG9772868.1"/>
    </source>
</evidence>
<sequence>MCACEFQVSKCLCPTMSSYAAECARNGIKIDWRNEVRECGIHCPGGQKYQVCGNSCSRTCSDISLRPDCKPQCVEGCNCPEGQALDDDGECVPIGQCKCYQDGLEFQAGYKEVRPASHGLELCTCSNAIWKCRLALPQEILDFPRANDLKAKCDSSRFFEFTTCEDVEPVTCKNMHTNEHFSPTVCHSGCKCKDGYVLDSKNKKCVKPNECPCHHGGRSYKEKSIVQSDCNTCTCKNGKWQCTDRQCTAECSTWGDSHYKTFDGKHFDYQGQCDFVLAKGSLGADSFDITIQNVPCGSLGTSCSRSLTIRISSGDDLETFTLTKDKLVPRFATKKHMTIRERGIFVIVEAPDLGLLVHWDKGTRVYVKVDPRWKEKIKGLCGNYNENEADDFQTPSGGLAEASPKIFGDSWRLQSYCPEALELEDTCADRPDRKVWAMKKCGILKSPLFAPCHSEVPLDSYYDRCVFDTCACDQGGDCECLCTALAAYAQECNNRGAPVRWRSQHLCPMQCDQRCSVYSPCISTCPLETCDNLLTNSKLTKSCNEDSCVEGCNPKPCPPDHVYLNESYTDCVPRNICKPLCLVDDNTEAVYYEGDLMEEDDCHSCYCSRGEKICKGQPCTTTEAPIFTTHQLEQNVQCLEGWTSWINQDTVIAGKIKLKLTDIEPLPNPIVLNNLQSASKCNINQMTRIECLTVDGKHPKDLGLDVECSLENGLICRSTNPDKPCPDFKIKVFCECEKPTTPLAPTGAPPCDISRPNQEHPTDCHSFYQCTPTMNGFELVEKTCGPDMLYNPESMICDWEDNVLKIKPFCSLLEFTEAPTEGVPVCPPGMVKDECAVECQKLCDYYLFVVREQELCSEGTKCESGCVAAEKKLECPRGHMWLNEHTCVKKHDCMCISENDKPVKPGQVVREGICKECQCVDNFYSCNEENCKAELKEVTEPPVIKKEDYDLDAALVSTTPRYLTPSVSPPPICTEDRYINLIQGDQPLPDSAFSASSTLSMAFAPSNAKLSGKITEKSGGSWAPQYTNQDQYLEVDFGQQEPVYGIIIKGSPLYDEYVTSYMVLYSPDDSTHFYYVLNDESPPRPQIFRGSVDTSTPVQQIFTTPFEAKKVRIKPQTWNNGISLRVEIIGCSEQQPTTTPSYEYFTTLIPKVAFCDDEMGLRNGSIVDQQISVSSEASPEFGKKQIRLNSDAGWKPLSDSTTEWVQFDLLESRDITGIVTKGGKNGWVTLYTVKYSQNGKDWNPILDEKTQNEKTFLGNFDQNSPQVNNFMLPIHARYIKIVPQKWHDCIQLRVEIHGCFKPYPVLEPSETTPEVNYPCNTCPGVEVGSLEMEACRCLADLWFDGIKCVNRTQCSCMVGHIAYEVGSVYEQEDCSECICKLGGVSHCTPKHCGPCKEGLRSTVTSTCQCTCQPCPENTILCPTSNICINAMLWCNGVQDCPDDEVDCITTTAQPSTTTKKPNTCPIVDCQPGYKKILAVKETGQKAYLSPLLMAQSSTKSKYKSTIKTLSTKVKYPRKYKLQTPKEAVEELICPTYKCVNNKPPPDFIHTVEECPPITCQPNFIPILDNHNDPGSKSCPTYSCYPQPMPDAICNVTGRTFNTFDGTEFKYDICNHVIGRDLELQEWEVALKKNCSQTCSRDLVIYHNEHEIVLRSDLSIKYDDYEYSVEQIKNIGAQNKGFSIAQLGSTVMFVSDRYGFWIIWNKLANVKFGIAHKLLHKVDGLCGYFDDESENDKRKPDGSIARSSAEFGDSWALSKDQPAWCEAKACPIAIQNQAWEMCNKVKEQPLGQCAKTLDIEQFVSRCLDTTCTCLEKAKDNHAAQEECRCNALQTFVVDCLSSDSGIDLSDWRMQQDCPALCEAPLVYHDCYQRKCEPTCESIADPYICPKVPNMCFPGCYCPAGHVRKDNNCIKPSSCRDCECNILPHLQYVTYDESNFTVSGNCVYVMSRDALVNAKDAHKWQVLITNHPCKNKPEKMCVGKVTILYQGHKLHILMDYFRNKLKLIVDNERIADYEEIEDWARVRETATKHMKLLLTEDQVEVSVYYPSLGVSVKAPSHKYGGKLEGLCGDCNKNPNDDIRYGPFDGNPGGQPKDINDFALSWLYENLPGGQSRQGCENKPQEKCMELTPEDDPCMQLLQINKFGQCLNVMDPSLFLDWCKKDTCGNHPELSCTAIEAFARDCSAAGFCVNWRNQHCPAPACPSDQHYEPCANYKQETCETINSNKKSSSSVSEGCFCSEGKVLLNTTCVVPKDCEVCDLEGHHPGDVWNKDKCTTCKCEGTSLKCETQYCPGKETICERGYNAIKVPRSEEACCDKYACVPEPTAGPTCETPQKLICASDQVLKLDTKPNGCQAFVCECKPKDECEKVDLNNQGALEPGYIKEIDDRGCCPLLKLTCKKDTCPPPIDCPQYNTLNKEETKCCPVFTCNPPKDKCIFETAYGADELGGEKLLTIYEKQKVLKPGNSTWQDGPCRDCKCILTSLGNYQSTCNKIECPNINNHEDYPEYVLKPIPVHNQCCPQIKRTACKFDNKIYEVGQEWRKQGDYCKTYKCVEENKVRMEIAVENCGNKQCNPGYEYEEASEECCGKCVQVACIVDDVVRQIGEEWTSSDYCTNYFCLNLNGSLQVEAVKVNCPTISSDDFVYESHPVVGECCQIHKPVACKVGQTIYHIGATWPSTKCKNITCLQESHGLVKQESVETCKKDCSKGWTYKESDTACCGECIQTSCIVNDELKAPADTWKSEDGCVTYSCDKLGGQLLVSSNHESCPSIEDCPNENIYTRGCCRYCNVTVEQMTLCSPQPIQLEKTIKMIQVTRHENGKCFNKHPIRDFTECVGTCHSSTFFNIRSGLHESVCSCCQAIKYQPLDVELECEDGYKWTKKVAVPSKCNCVACGEGASPMVGQVTIKTG</sequence>
<dbReference type="GO" id="GO:0004867">
    <property type="term" value="F:serine-type endopeptidase inhibitor activity"/>
    <property type="evidence" value="ECO:0007669"/>
    <property type="project" value="UniProtKB-KW"/>
</dbReference>
<keyword evidence="6" id="KW-0722">Serine protease inhibitor</keyword>
<dbReference type="PROSITE" id="PS01225">
    <property type="entry name" value="CTCK_2"/>
    <property type="match status" value="1"/>
</dbReference>
<comment type="caution">
    <text evidence="9">Lacks conserved residue(s) required for the propagation of feature annotation.</text>
</comment>
<evidence type="ECO:0008006" key="16">
    <source>
        <dbReference type="Google" id="ProtNLM"/>
    </source>
</evidence>